<feature type="domain" description="CHASE" evidence="13">
    <location>
        <begin position="107"/>
        <end position="189"/>
    </location>
</feature>
<dbReference type="InterPro" id="IPR036097">
    <property type="entry name" value="HisK_dim/P_sf"/>
</dbReference>
<dbReference type="InterPro" id="IPR001789">
    <property type="entry name" value="Sig_transdc_resp-reg_receiver"/>
</dbReference>
<dbReference type="NCBIfam" id="TIGR00229">
    <property type="entry name" value="sensory_box"/>
    <property type="match status" value="1"/>
</dbReference>
<dbReference type="InterPro" id="IPR035965">
    <property type="entry name" value="PAS-like_dom_sf"/>
</dbReference>
<dbReference type="CDD" id="cd00130">
    <property type="entry name" value="PAS"/>
    <property type="match status" value="1"/>
</dbReference>
<dbReference type="Gene3D" id="1.10.287.130">
    <property type="match status" value="1"/>
</dbReference>
<gene>
    <name evidence="14" type="ORF">GETHLI_34910</name>
</gene>
<accession>A0ABQ5QK93</accession>
<evidence type="ECO:0000256" key="1">
    <source>
        <dbReference type="ARBA" id="ARBA00000085"/>
    </source>
</evidence>
<evidence type="ECO:0000256" key="9">
    <source>
        <dbReference type="PROSITE-ProRule" id="PRU00169"/>
    </source>
</evidence>
<name>A0ABQ5QK93_9BACT</name>
<reference evidence="14 15" key="1">
    <citation type="journal article" date="2023" name="Antonie Van Leeuwenhoek">
        <title>Mesoterricola silvestris gen. nov., sp. nov., Mesoterricola sediminis sp. nov., Geothrix oryzae sp. nov., Geothrix edaphica sp. nov., Geothrix rubra sp. nov., and Geothrix limicola sp. nov., six novel members of Acidobacteriota isolated from soils.</title>
        <authorList>
            <person name="Itoh H."/>
            <person name="Sugisawa Y."/>
            <person name="Mise K."/>
            <person name="Xu Z."/>
            <person name="Kuniyasu M."/>
            <person name="Ushijima N."/>
            <person name="Kawano K."/>
            <person name="Kobayashi E."/>
            <person name="Shiratori Y."/>
            <person name="Masuda Y."/>
            <person name="Senoo K."/>
        </authorList>
    </citation>
    <scope>NUCLEOTIDE SEQUENCE [LARGE SCALE GENOMIC DNA]</scope>
    <source>
        <strain evidence="14 15">Red804</strain>
    </source>
</reference>
<evidence type="ECO:0000256" key="4">
    <source>
        <dbReference type="ARBA" id="ARBA00022679"/>
    </source>
</evidence>
<dbReference type="PROSITE" id="PS50839">
    <property type="entry name" value="CHASE"/>
    <property type="match status" value="1"/>
</dbReference>
<proteinExistence type="predicted"/>
<dbReference type="SMART" id="SM00091">
    <property type="entry name" value="PAS"/>
    <property type="match status" value="1"/>
</dbReference>
<dbReference type="Pfam" id="PF03924">
    <property type="entry name" value="CHASE"/>
    <property type="match status" value="1"/>
</dbReference>
<evidence type="ECO:0000256" key="2">
    <source>
        <dbReference type="ARBA" id="ARBA00012438"/>
    </source>
</evidence>
<dbReference type="CDD" id="cd00082">
    <property type="entry name" value="HisKA"/>
    <property type="match status" value="1"/>
</dbReference>
<dbReference type="PROSITE" id="PS50110">
    <property type="entry name" value="RESPONSE_REGULATORY"/>
    <property type="match status" value="1"/>
</dbReference>
<dbReference type="PRINTS" id="PR00344">
    <property type="entry name" value="BCTRLSENSOR"/>
</dbReference>
<dbReference type="InterPro" id="IPR003594">
    <property type="entry name" value="HATPase_dom"/>
</dbReference>
<dbReference type="SUPFAM" id="SSF52172">
    <property type="entry name" value="CheY-like"/>
    <property type="match status" value="1"/>
</dbReference>
<feature type="domain" description="Histidine kinase" evidence="10">
    <location>
        <begin position="436"/>
        <end position="645"/>
    </location>
</feature>
<dbReference type="Pfam" id="PF02518">
    <property type="entry name" value="HATPase_c"/>
    <property type="match status" value="1"/>
</dbReference>
<dbReference type="SMART" id="SM00448">
    <property type="entry name" value="REC"/>
    <property type="match status" value="1"/>
</dbReference>
<keyword evidence="4" id="KW-0808">Transferase</keyword>
<dbReference type="Pfam" id="PF00072">
    <property type="entry name" value="Response_reg"/>
    <property type="match status" value="1"/>
</dbReference>
<dbReference type="InterPro" id="IPR013656">
    <property type="entry name" value="PAS_4"/>
</dbReference>
<evidence type="ECO:0000256" key="3">
    <source>
        <dbReference type="ARBA" id="ARBA00022553"/>
    </source>
</evidence>
<dbReference type="SUPFAM" id="SSF55785">
    <property type="entry name" value="PYP-like sensor domain (PAS domain)"/>
    <property type="match status" value="1"/>
</dbReference>
<dbReference type="RefSeq" id="WP_285577888.1">
    <property type="nucleotide sequence ID" value="NZ_BSDE01000009.1"/>
</dbReference>
<dbReference type="PANTHER" id="PTHR43065">
    <property type="entry name" value="SENSOR HISTIDINE KINASE"/>
    <property type="match status" value="1"/>
</dbReference>
<dbReference type="InterPro" id="IPR000700">
    <property type="entry name" value="PAS-assoc_C"/>
</dbReference>
<evidence type="ECO:0000256" key="8">
    <source>
        <dbReference type="ARBA" id="ARBA00023012"/>
    </source>
</evidence>
<keyword evidence="5" id="KW-0547">Nucleotide-binding</keyword>
<feature type="domain" description="Response regulatory" evidence="11">
    <location>
        <begin position="667"/>
        <end position="782"/>
    </location>
</feature>
<keyword evidence="15" id="KW-1185">Reference proteome</keyword>
<dbReference type="EMBL" id="BSDE01000009">
    <property type="protein sequence ID" value="GLH74989.1"/>
    <property type="molecule type" value="Genomic_DNA"/>
</dbReference>
<dbReference type="Gene3D" id="3.30.565.10">
    <property type="entry name" value="Histidine kinase-like ATPase, C-terminal domain"/>
    <property type="match status" value="1"/>
</dbReference>
<organism evidence="14 15">
    <name type="scientific">Geothrix limicola</name>
    <dbReference type="NCBI Taxonomy" id="2927978"/>
    <lineage>
        <taxon>Bacteria</taxon>
        <taxon>Pseudomonadati</taxon>
        <taxon>Acidobacteriota</taxon>
        <taxon>Holophagae</taxon>
        <taxon>Holophagales</taxon>
        <taxon>Holophagaceae</taxon>
        <taxon>Geothrix</taxon>
    </lineage>
</organism>
<dbReference type="SMART" id="SM00388">
    <property type="entry name" value="HisKA"/>
    <property type="match status" value="1"/>
</dbReference>
<protein>
    <recommendedName>
        <fullName evidence="2">histidine kinase</fullName>
        <ecNumber evidence="2">2.7.13.3</ecNumber>
    </recommendedName>
</protein>
<keyword evidence="6" id="KW-0418">Kinase</keyword>
<dbReference type="Gene3D" id="3.30.450.20">
    <property type="entry name" value="PAS domain"/>
    <property type="match status" value="1"/>
</dbReference>
<feature type="domain" description="PAC" evidence="12">
    <location>
        <begin position="363"/>
        <end position="416"/>
    </location>
</feature>
<evidence type="ECO:0000256" key="7">
    <source>
        <dbReference type="ARBA" id="ARBA00022840"/>
    </source>
</evidence>
<dbReference type="SMART" id="SM00387">
    <property type="entry name" value="HATPase_c"/>
    <property type="match status" value="1"/>
</dbReference>
<evidence type="ECO:0000256" key="5">
    <source>
        <dbReference type="ARBA" id="ARBA00022741"/>
    </source>
</evidence>
<dbReference type="PROSITE" id="PS50113">
    <property type="entry name" value="PAC"/>
    <property type="match status" value="1"/>
</dbReference>
<dbReference type="PANTHER" id="PTHR43065:SF46">
    <property type="entry name" value="C4-DICARBOXYLATE TRANSPORT SENSOR PROTEIN DCTB"/>
    <property type="match status" value="1"/>
</dbReference>
<feature type="modified residue" description="4-aspartylphosphate" evidence="9">
    <location>
        <position position="717"/>
    </location>
</feature>
<dbReference type="SUPFAM" id="SSF55874">
    <property type="entry name" value="ATPase domain of HSP90 chaperone/DNA topoisomerase II/histidine kinase"/>
    <property type="match status" value="1"/>
</dbReference>
<evidence type="ECO:0000259" key="13">
    <source>
        <dbReference type="PROSITE" id="PS50839"/>
    </source>
</evidence>
<keyword evidence="3 9" id="KW-0597">Phosphoprotein</keyword>
<dbReference type="InterPro" id="IPR036890">
    <property type="entry name" value="HATPase_C_sf"/>
</dbReference>
<dbReference type="Pfam" id="PF08448">
    <property type="entry name" value="PAS_4"/>
    <property type="match status" value="1"/>
</dbReference>
<evidence type="ECO:0000259" key="10">
    <source>
        <dbReference type="PROSITE" id="PS50109"/>
    </source>
</evidence>
<comment type="caution">
    <text evidence="14">The sequence shown here is derived from an EMBL/GenBank/DDBJ whole genome shotgun (WGS) entry which is preliminary data.</text>
</comment>
<dbReference type="PROSITE" id="PS50109">
    <property type="entry name" value="HIS_KIN"/>
    <property type="match status" value="1"/>
</dbReference>
<dbReference type="InterPro" id="IPR006189">
    <property type="entry name" value="CHASE_dom"/>
</dbReference>
<dbReference type="InterPro" id="IPR003661">
    <property type="entry name" value="HisK_dim/P_dom"/>
</dbReference>
<evidence type="ECO:0000256" key="6">
    <source>
        <dbReference type="ARBA" id="ARBA00022777"/>
    </source>
</evidence>
<dbReference type="InterPro" id="IPR005467">
    <property type="entry name" value="His_kinase_dom"/>
</dbReference>
<dbReference type="InterPro" id="IPR011006">
    <property type="entry name" value="CheY-like_superfamily"/>
</dbReference>
<evidence type="ECO:0000313" key="14">
    <source>
        <dbReference type="EMBL" id="GLH74989.1"/>
    </source>
</evidence>
<dbReference type="SMART" id="SM01079">
    <property type="entry name" value="CHASE"/>
    <property type="match status" value="1"/>
</dbReference>
<dbReference type="InterPro" id="IPR004358">
    <property type="entry name" value="Sig_transdc_His_kin-like_C"/>
</dbReference>
<keyword evidence="8" id="KW-0902">Two-component regulatory system</keyword>
<sequence>MATKTSRSGPTTHLLLLALILLAAIGLLTWRTLTEESRRAGVTLSASAEAAQKGIEFRLKGNENYLLLLAEERGHGALTEAGFQKRAASYIATHPELINVTWVDAAFIIQDVAPRAGNEQILGLRLSLPEPKRAAELAAGLRIPQYTKPFEAIQGRPSFEVWVPVFEEGRFLGLFAGVYSTERLLKAGVPPSHSAAVKLELVDAAGSLLAEAPPDQPADPSTPRRVVDLTPPGQGLSLRASRLHPVQGRPWTLALAGLCLLLGLGGATSLWRLRRHISERKRVEAALREAHQFNDQVIRCAQEGIIVHGRDLRYLEWNPFMEGLTGVPASEVVGRHPMEVFPFLQETGLLACLERVLAGESVQPLEWPYELPLTGKRGWTSNSCSPFRDSKGEIIGVMVIVSDITERKRNEEAKHNLEAHLHQAQKMESLGSLAGGIAHDMNNVLGAILGLASANLESQPPGSPAHQAFQTISKAALRGGKVVRGLLDFARQSPAEERELDLNALLSEEVGLLEHTTLSKVSLALDLGADLRPVRGDANALSHAFMNLCINAVDAMPEKGTLTLRTRNLDRDRVEVTVEDTGCGMSKEVLNKAMDLFFTTKEHGKGTGLGLSMVYSTVKTHHGEMEIQSEPGRGTCVKMRFPACAAPTQAEELPPGARPEAPKEGHRVLLVDDDDLFLGSVRCLLEAMGHAVTTASSGEEALEKLEGDLPLDAIILDMNMPGLGGLGTLPRLRVLRPTLPVLLATGRADQDVLDLIAAHPLVTLLPKPFSMADLRKYFESALSAR</sequence>
<evidence type="ECO:0000313" key="15">
    <source>
        <dbReference type="Proteomes" id="UP001165069"/>
    </source>
</evidence>
<keyword evidence="7" id="KW-0067">ATP-binding</keyword>
<dbReference type="EC" id="2.7.13.3" evidence="2"/>
<evidence type="ECO:0000259" key="12">
    <source>
        <dbReference type="PROSITE" id="PS50113"/>
    </source>
</evidence>
<comment type="catalytic activity">
    <reaction evidence="1">
        <text>ATP + protein L-histidine = ADP + protein N-phospho-L-histidine.</text>
        <dbReference type="EC" id="2.7.13.3"/>
    </reaction>
</comment>
<dbReference type="Proteomes" id="UP001165069">
    <property type="component" value="Unassembled WGS sequence"/>
</dbReference>
<dbReference type="SUPFAM" id="SSF47384">
    <property type="entry name" value="Homodimeric domain of signal transducing histidine kinase"/>
    <property type="match status" value="1"/>
</dbReference>
<dbReference type="InterPro" id="IPR000014">
    <property type="entry name" value="PAS"/>
</dbReference>
<dbReference type="Gene3D" id="3.40.50.2300">
    <property type="match status" value="1"/>
</dbReference>
<evidence type="ECO:0000259" key="11">
    <source>
        <dbReference type="PROSITE" id="PS50110"/>
    </source>
</evidence>